<dbReference type="GO" id="GO:0019464">
    <property type="term" value="P:glycine decarboxylation via glycine cleavage system"/>
    <property type="evidence" value="ECO:0007669"/>
    <property type="project" value="TreeGrafter"/>
</dbReference>
<dbReference type="EMBL" id="BARW01003244">
    <property type="protein sequence ID" value="GAI65018.1"/>
    <property type="molecule type" value="Genomic_DNA"/>
</dbReference>
<dbReference type="PANTHER" id="PTHR11773:SF1">
    <property type="entry name" value="GLYCINE DEHYDROGENASE (DECARBOXYLATING), MITOCHONDRIAL"/>
    <property type="match status" value="1"/>
</dbReference>
<name>X1Q9Y7_9ZZZZ</name>
<gene>
    <name evidence="4" type="ORF">S12H4_08405</name>
</gene>
<keyword evidence="2" id="KW-0560">Oxidoreductase</keyword>
<evidence type="ECO:0000313" key="4">
    <source>
        <dbReference type="EMBL" id="GAI65018.1"/>
    </source>
</evidence>
<dbReference type="FunFam" id="3.90.1150.10:FF:000014">
    <property type="entry name" value="Probable glycine dehydrogenase (decarboxylating) subunit 2"/>
    <property type="match status" value="1"/>
</dbReference>
<organism evidence="4">
    <name type="scientific">marine sediment metagenome</name>
    <dbReference type="NCBI Taxonomy" id="412755"/>
    <lineage>
        <taxon>unclassified sequences</taxon>
        <taxon>metagenomes</taxon>
        <taxon>ecological metagenomes</taxon>
    </lineage>
</organism>
<dbReference type="InterPro" id="IPR015424">
    <property type="entry name" value="PyrdxlP-dep_Trfase"/>
</dbReference>
<comment type="caution">
    <text evidence="4">The sequence shown here is derived from an EMBL/GenBank/DDBJ whole genome shotgun (WGS) entry which is preliminary data.</text>
</comment>
<keyword evidence="1" id="KW-0663">Pyridoxal phosphate</keyword>
<sequence>YLRSLGKEGLKKISYNAVLNANYLMSKLKRYFYLPYDQPCMHEFVLSAEDQKMKGVRTQDIAKRLLDFGFHPPTIYFPLIVKEALMIEPTETESKETLDAFASSMIQIRKEIKENPSAVKEAPHNLSIGRLDEVKAAKELNLRWQEKKSGD</sequence>
<evidence type="ECO:0000259" key="3">
    <source>
        <dbReference type="Pfam" id="PF21478"/>
    </source>
</evidence>
<dbReference type="PANTHER" id="PTHR11773">
    <property type="entry name" value="GLYCINE DEHYDROGENASE, DECARBOXYLATING"/>
    <property type="match status" value="1"/>
</dbReference>
<evidence type="ECO:0000256" key="1">
    <source>
        <dbReference type="ARBA" id="ARBA00022898"/>
    </source>
</evidence>
<dbReference type="Pfam" id="PF21478">
    <property type="entry name" value="GcvP2_C"/>
    <property type="match status" value="1"/>
</dbReference>
<dbReference type="SUPFAM" id="SSF53383">
    <property type="entry name" value="PLP-dependent transferases"/>
    <property type="match status" value="1"/>
</dbReference>
<feature type="domain" description="Glycine dehydrogenase C-terminal" evidence="3">
    <location>
        <begin position="16"/>
        <end position="118"/>
    </location>
</feature>
<dbReference type="AlphaFoldDB" id="X1Q9Y7"/>
<dbReference type="GO" id="GO:0005829">
    <property type="term" value="C:cytosol"/>
    <property type="evidence" value="ECO:0007669"/>
    <property type="project" value="TreeGrafter"/>
</dbReference>
<dbReference type="Gene3D" id="3.90.1150.10">
    <property type="entry name" value="Aspartate Aminotransferase, domain 1"/>
    <property type="match status" value="1"/>
</dbReference>
<proteinExistence type="predicted"/>
<dbReference type="GO" id="GO:0005960">
    <property type="term" value="C:glycine cleavage complex"/>
    <property type="evidence" value="ECO:0007669"/>
    <property type="project" value="TreeGrafter"/>
</dbReference>
<dbReference type="InterPro" id="IPR015422">
    <property type="entry name" value="PyrdxlP-dep_Trfase_small"/>
</dbReference>
<protein>
    <recommendedName>
        <fullName evidence="3">Glycine dehydrogenase C-terminal domain-containing protein</fullName>
    </recommendedName>
</protein>
<dbReference type="InterPro" id="IPR049316">
    <property type="entry name" value="GDC-P_C"/>
</dbReference>
<dbReference type="GO" id="GO:0030170">
    <property type="term" value="F:pyridoxal phosphate binding"/>
    <property type="evidence" value="ECO:0007669"/>
    <property type="project" value="TreeGrafter"/>
</dbReference>
<dbReference type="GO" id="GO:0004375">
    <property type="term" value="F:glycine dehydrogenase (decarboxylating) activity"/>
    <property type="evidence" value="ECO:0007669"/>
    <property type="project" value="InterPro"/>
</dbReference>
<dbReference type="GO" id="GO:0016594">
    <property type="term" value="F:glycine binding"/>
    <property type="evidence" value="ECO:0007669"/>
    <property type="project" value="TreeGrafter"/>
</dbReference>
<feature type="non-terminal residue" evidence="4">
    <location>
        <position position="1"/>
    </location>
</feature>
<dbReference type="InterPro" id="IPR020581">
    <property type="entry name" value="GDC_P"/>
</dbReference>
<reference evidence="4" key="1">
    <citation type="journal article" date="2014" name="Front. Microbiol.">
        <title>High frequency of phylogenetically diverse reductive dehalogenase-homologous genes in deep subseafloor sedimentary metagenomes.</title>
        <authorList>
            <person name="Kawai M."/>
            <person name="Futagami T."/>
            <person name="Toyoda A."/>
            <person name="Takaki Y."/>
            <person name="Nishi S."/>
            <person name="Hori S."/>
            <person name="Arai W."/>
            <person name="Tsubouchi T."/>
            <person name="Morono Y."/>
            <person name="Uchiyama I."/>
            <person name="Ito T."/>
            <person name="Fujiyama A."/>
            <person name="Inagaki F."/>
            <person name="Takami H."/>
        </authorList>
    </citation>
    <scope>NUCLEOTIDE SEQUENCE</scope>
    <source>
        <strain evidence="4">Expedition CK06-06</strain>
    </source>
</reference>
<evidence type="ECO:0000256" key="2">
    <source>
        <dbReference type="ARBA" id="ARBA00023002"/>
    </source>
</evidence>
<accession>X1Q9Y7</accession>